<dbReference type="InterPro" id="IPR036915">
    <property type="entry name" value="Cyclin-like_sf"/>
</dbReference>
<evidence type="ECO:0000313" key="2">
    <source>
        <dbReference type="EMBL" id="PKI85929.1"/>
    </source>
</evidence>
<dbReference type="EMBL" id="KZ454987">
    <property type="protein sequence ID" value="PKI85929.1"/>
    <property type="molecule type" value="Genomic_DNA"/>
</dbReference>
<evidence type="ECO:0000259" key="1">
    <source>
        <dbReference type="Pfam" id="PF00134"/>
    </source>
</evidence>
<dbReference type="GO" id="GO:0005634">
    <property type="term" value="C:nucleus"/>
    <property type="evidence" value="ECO:0007669"/>
    <property type="project" value="TreeGrafter"/>
</dbReference>
<dbReference type="PANTHER" id="PTHR15615">
    <property type="match status" value="1"/>
</dbReference>
<dbReference type="InterPro" id="IPR013922">
    <property type="entry name" value="Cyclin_PHO80-like"/>
</dbReference>
<dbReference type="AlphaFoldDB" id="A0A2N1JHA5"/>
<dbReference type="GO" id="GO:0019901">
    <property type="term" value="F:protein kinase binding"/>
    <property type="evidence" value="ECO:0007669"/>
    <property type="project" value="InterPro"/>
</dbReference>
<dbReference type="PANTHER" id="PTHR15615:SF108">
    <property type="entry name" value="PROTEIN CNPPD1"/>
    <property type="match status" value="1"/>
</dbReference>
<keyword evidence="3" id="KW-1185">Reference proteome</keyword>
<reference evidence="2 3" key="1">
    <citation type="submission" date="2017-10" db="EMBL/GenBank/DDBJ databases">
        <title>A novel species of cold-tolerant Malassezia isolated from bats.</title>
        <authorList>
            <person name="Lorch J.M."/>
            <person name="Palmer J.M."/>
            <person name="Vanderwolf K.J."/>
            <person name="Schmidt K.Z."/>
            <person name="Verant M.L."/>
            <person name="Weller T.J."/>
            <person name="Blehert D.S."/>
        </authorList>
    </citation>
    <scope>NUCLEOTIDE SEQUENCE [LARGE SCALE GENOMIC DNA]</scope>
    <source>
        <strain evidence="2 3">NWHC:44797-103</strain>
    </source>
</reference>
<organism evidence="2 3">
    <name type="scientific">Malassezia vespertilionis</name>
    <dbReference type="NCBI Taxonomy" id="2020962"/>
    <lineage>
        <taxon>Eukaryota</taxon>
        <taxon>Fungi</taxon>
        <taxon>Dikarya</taxon>
        <taxon>Basidiomycota</taxon>
        <taxon>Ustilaginomycotina</taxon>
        <taxon>Malasseziomycetes</taxon>
        <taxon>Malasseziales</taxon>
        <taxon>Malasseziaceae</taxon>
        <taxon>Malassezia</taxon>
    </lineage>
</organism>
<dbReference type="GO" id="GO:0000307">
    <property type="term" value="C:cyclin-dependent protein kinase holoenzyme complex"/>
    <property type="evidence" value="ECO:0007669"/>
    <property type="project" value="TreeGrafter"/>
</dbReference>
<name>A0A2N1JHA5_9BASI</name>
<dbReference type="GO" id="GO:0016538">
    <property type="term" value="F:cyclin-dependent protein serine/threonine kinase regulator activity"/>
    <property type="evidence" value="ECO:0007669"/>
    <property type="project" value="TreeGrafter"/>
</dbReference>
<dbReference type="Gene3D" id="1.10.472.10">
    <property type="entry name" value="Cyclin-like"/>
    <property type="match status" value="1"/>
</dbReference>
<protein>
    <recommendedName>
        <fullName evidence="1">Cyclin N-terminal domain-containing protein</fullName>
    </recommendedName>
</protein>
<sequence length="334" mass="36461">MMDATVGHATATATPVAMNVEPCTPRFQTQPMVSPTSSAKRRAEDRFYGHRLMAEVSERFLMCLFSCSQNSMATTADTAIHKQPCTPRLAHFVAYALYRTRLPMTVVYTALLLLLRLKTRYPVARGSSGHRLFISAFMLATKMLCDDSYNNKSWAIVGQGLFTLVEINQMERELLGYLDLKLDVAPGELAQFTATLEKYGAPALSLTELNTLCLGAPRNATSAAMFPAMPPYAASAASVAAMASVAAVPNLMLSESHRSPMARQLYATENTSSLSIATPGSISSIDRLTPSTSLSDFEPSPWTNAPTLQPFHHPIKDAWDEVGPHRAPFRVPNL</sequence>
<dbReference type="SUPFAM" id="SSF47954">
    <property type="entry name" value="Cyclin-like"/>
    <property type="match status" value="1"/>
</dbReference>
<gene>
    <name evidence="2" type="ORF">MVES_000168</name>
</gene>
<accession>A0A2N1JHA5</accession>
<feature type="domain" description="Cyclin N-terminal" evidence="1">
    <location>
        <begin position="87"/>
        <end position="182"/>
    </location>
</feature>
<dbReference type="OrthoDB" id="244495at2759"/>
<dbReference type="Proteomes" id="UP000232875">
    <property type="component" value="Unassembled WGS sequence"/>
</dbReference>
<dbReference type="CDD" id="cd20557">
    <property type="entry name" value="CYCLIN_ScPCL1-like"/>
    <property type="match status" value="1"/>
</dbReference>
<dbReference type="Pfam" id="PF00134">
    <property type="entry name" value="Cyclin_N"/>
    <property type="match status" value="1"/>
</dbReference>
<proteinExistence type="predicted"/>
<dbReference type="STRING" id="2020962.A0A2N1JHA5"/>
<evidence type="ECO:0000313" key="3">
    <source>
        <dbReference type="Proteomes" id="UP000232875"/>
    </source>
</evidence>
<dbReference type="InterPro" id="IPR006671">
    <property type="entry name" value="Cyclin_N"/>
</dbReference>